<feature type="signal peptide" evidence="1">
    <location>
        <begin position="1"/>
        <end position="23"/>
    </location>
</feature>
<proteinExistence type="predicted"/>
<comment type="caution">
    <text evidence="3">The sequence shown here is derived from an EMBL/GenBank/DDBJ whole genome shotgun (WGS) entry which is preliminary data.</text>
</comment>
<name>A0ABS0Y3D5_9HYPH</name>
<evidence type="ECO:0000313" key="4">
    <source>
        <dbReference type="Proteomes" id="UP000620670"/>
    </source>
</evidence>
<accession>A0ABS0Y3D5</accession>
<feature type="chain" id="PRO_5046266081" description="Glycine zipper domain-containing protein" evidence="1">
    <location>
        <begin position="24"/>
        <end position="87"/>
    </location>
</feature>
<evidence type="ECO:0000313" key="3">
    <source>
        <dbReference type="EMBL" id="MBJ6126819.1"/>
    </source>
</evidence>
<keyword evidence="1" id="KW-0732">Signal</keyword>
<dbReference type="InterPro" id="IPR039567">
    <property type="entry name" value="Gly-zipper"/>
</dbReference>
<dbReference type="PROSITE" id="PS51257">
    <property type="entry name" value="PROKAR_LIPOPROTEIN"/>
    <property type="match status" value="1"/>
</dbReference>
<gene>
    <name evidence="3" type="ORF">JAO75_15530</name>
</gene>
<evidence type="ECO:0000259" key="2">
    <source>
        <dbReference type="Pfam" id="PF13488"/>
    </source>
</evidence>
<evidence type="ECO:0000256" key="1">
    <source>
        <dbReference type="SAM" id="SignalP"/>
    </source>
</evidence>
<dbReference type="Pfam" id="PF13488">
    <property type="entry name" value="Gly-zipper_Omp"/>
    <property type="match status" value="1"/>
</dbReference>
<feature type="domain" description="Glycine zipper" evidence="2">
    <location>
        <begin position="22"/>
        <end position="60"/>
    </location>
</feature>
<organism evidence="3 4">
    <name type="scientific">Microvirga splendida</name>
    <dbReference type="NCBI Taxonomy" id="2795727"/>
    <lineage>
        <taxon>Bacteria</taxon>
        <taxon>Pseudomonadati</taxon>
        <taxon>Pseudomonadota</taxon>
        <taxon>Alphaproteobacteria</taxon>
        <taxon>Hyphomicrobiales</taxon>
        <taxon>Methylobacteriaceae</taxon>
        <taxon>Microvirga</taxon>
    </lineage>
</organism>
<dbReference type="Proteomes" id="UP000620670">
    <property type="component" value="Unassembled WGS sequence"/>
</dbReference>
<dbReference type="EMBL" id="JAELXT010000016">
    <property type="protein sequence ID" value="MBJ6126819.1"/>
    <property type="molecule type" value="Genomic_DNA"/>
</dbReference>
<reference evidence="4" key="1">
    <citation type="submission" date="2020-12" db="EMBL/GenBank/DDBJ databases">
        <title>Hymenobacter sp.</title>
        <authorList>
            <person name="Kim M.K."/>
        </authorList>
    </citation>
    <scope>NUCLEOTIDE SEQUENCE [LARGE SCALE GENOMIC DNA]</scope>
    <source>
        <strain evidence="4">BT325</strain>
    </source>
</reference>
<sequence>MYKIAFGLLACAAVAACSPTTTGTVAGATTGAIVGGPVGAVVGGGIGAVAGATTSQQVQARPGWCYVYDQKNRRLNNVYGDPQLQRC</sequence>
<protein>
    <recommendedName>
        <fullName evidence="2">Glycine zipper domain-containing protein</fullName>
    </recommendedName>
</protein>
<keyword evidence="4" id="KW-1185">Reference proteome</keyword>
<dbReference type="RefSeq" id="WP_199050049.1">
    <property type="nucleotide sequence ID" value="NZ_JAELXT010000016.1"/>
</dbReference>